<sequence length="382" mass="40281">MGRGPLAGVRVVELAGIGPGPFAAMLLADLGADVVRVDRAAAARKGGGATGGTDFTNRGKRSIAVDLKNAQGRDLVLRMVERSDVLIEGFRPGVTERLGLGPDDCLARNPALVYGRMTGWGQDGPLAQSAGHDIGYIAITGTLHAIGRAGGPPQVPMNLLGDFAGGSMYLAVGVLAALLESRASGRGQVVDAAIVDGATHLSTFIHAFMAGGLWKDERGVNMLDTGAPWYDVYETADGEHMAVGAIEPQFYAEFLRLLGLADAGLPSQHDRDAWPELRERFAAKFKERTRDEWAEIFLPSDACVAPVLSMTEAARHPYNTEREVFVDRGGHLQPAPAPRFSRTPATTDGEPSLPGGHTRAILADLGIEDAEALLAAGAITES</sequence>
<dbReference type="PANTHER" id="PTHR48228">
    <property type="entry name" value="SUCCINYL-COA--D-CITRAMALATE COA-TRANSFERASE"/>
    <property type="match status" value="1"/>
</dbReference>
<evidence type="ECO:0000313" key="3">
    <source>
        <dbReference type="Proteomes" id="UP000282674"/>
    </source>
</evidence>
<dbReference type="SUPFAM" id="SSF89796">
    <property type="entry name" value="CoA-transferase family III (CaiB/BaiF)"/>
    <property type="match status" value="1"/>
</dbReference>
<dbReference type="EMBL" id="RFFG01000150">
    <property type="protein sequence ID" value="RMI36060.1"/>
    <property type="molecule type" value="Genomic_DNA"/>
</dbReference>
<feature type="region of interest" description="Disordered" evidence="1">
    <location>
        <begin position="330"/>
        <end position="355"/>
    </location>
</feature>
<dbReference type="OrthoDB" id="4251672at2"/>
<keyword evidence="2" id="KW-0808">Transferase</keyword>
<dbReference type="InterPro" id="IPR003673">
    <property type="entry name" value="CoA-Trfase_fam_III"/>
</dbReference>
<comment type="caution">
    <text evidence="2">The sequence shown here is derived from an EMBL/GenBank/DDBJ whole genome shotgun (WGS) entry which is preliminary data.</text>
</comment>
<protein>
    <submittedName>
        <fullName evidence="2">CoA transferase</fullName>
    </submittedName>
</protein>
<dbReference type="Proteomes" id="UP000282674">
    <property type="component" value="Unassembled WGS sequence"/>
</dbReference>
<name>A0A3M2LGY5_9ACTN</name>
<reference evidence="2 3" key="1">
    <citation type="submission" date="2018-10" db="EMBL/GenBank/DDBJ databases">
        <title>Isolation from soil.</title>
        <authorList>
            <person name="Hu J."/>
        </authorList>
    </citation>
    <scope>NUCLEOTIDE SEQUENCE [LARGE SCALE GENOMIC DNA]</scope>
    <source>
        <strain evidence="2 3">NEAU-Ht49</strain>
    </source>
</reference>
<dbReference type="InterPro" id="IPR023606">
    <property type="entry name" value="CoA-Trfase_III_dom_1_sf"/>
</dbReference>
<organism evidence="2 3">
    <name type="scientific">Actinomadura harenae</name>
    <dbReference type="NCBI Taxonomy" id="2483351"/>
    <lineage>
        <taxon>Bacteria</taxon>
        <taxon>Bacillati</taxon>
        <taxon>Actinomycetota</taxon>
        <taxon>Actinomycetes</taxon>
        <taxon>Streptosporangiales</taxon>
        <taxon>Thermomonosporaceae</taxon>
        <taxon>Actinomadura</taxon>
    </lineage>
</organism>
<dbReference type="Pfam" id="PF02515">
    <property type="entry name" value="CoA_transf_3"/>
    <property type="match status" value="1"/>
</dbReference>
<keyword evidence="3" id="KW-1185">Reference proteome</keyword>
<dbReference type="PANTHER" id="PTHR48228:SF5">
    <property type="entry name" value="ALPHA-METHYLACYL-COA RACEMASE"/>
    <property type="match status" value="1"/>
</dbReference>
<evidence type="ECO:0000313" key="2">
    <source>
        <dbReference type="EMBL" id="RMI36060.1"/>
    </source>
</evidence>
<dbReference type="RefSeq" id="WP_122199601.1">
    <property type="nucleotide sequence ID" value="NZ_JBHSKC010000004.1"/>
</dbReference>
<proteinExistence type="predicted"/>
<dbReference type="InterPro" id="IPR044855">
    <property type="entry name" value="CoA-Trfase_III_dom3_sf"/>
</dbReference>
<accession>A0A3M2LGY5</accession>
<gene>
    <name evidence="2" type="ORF">EBO15_39605</name>
</gene>
<dbReference type="GO" id="GO:0016740">
    <property type="term" value="F:transferase activity"/>
    <property type="evidence" value="ECO:0007669"/>
    <property type="project" value="UniProtKB-KW"/>
</dbReference>
<dbReference type="Gene3D" id="3.30.1540.10">
    <property type="entry name" value="formyl-coa transferase, domain 3"/>
    <property type="match status" value="1"/>
</dbReference>
<dbReference type="Gene3D" id="3.40.50.10540">
    <property type="entry name" value="Crotonobetainyl-coa:carnitine coa-transferase, domain 1"/>
    <property type="match status" value="1"/>
</dbReference>
<dbReference type="AlphaFoldDB" id="A0A3M2LGY5"/>
<dbReference type="InterPro" id="IPR050509">
    <property type="entry name" value="CoA-transferase_III"/>
</dbReference>
<evidence type="ECO:0000256" key="1">
    <source>
        <dbReference type="SAM" id="MobiDB-lite"/>
    </source>
</evidence>